<evidence type="ECO:0000313" key="11">
    <source>
        <dbReference type="EMBL" id="MBI3127811.1"/>
    </source>
</evidence>
<dbReference type="SUPFAM" id="SSF81301">
    <property type="entry name" value="Nucleotidyltransferase"/>
    <property type="match status" value="1"/>
</dbReference>
<dbReference type="GO" id="GO:0016779">
    <property type="term" value="F:nucleotidyltransferase activity"/>
    <property type="evidence" value="ECO:0007669"/>
    <property type="project" value="UniProtKB-KW"/>
</dbReference>
<name>A0A932MQ68_UNCTE</name>
<evidence type="ECO:0000313" key="12">
    <source>
        <dbReference type="Proteomes" id="UP000782312"/>
    </source>
</evidence>
<evidence type="ECO:0000256" key="1">
    <source>
        <dbReference type="ARBA" id="ARBA00001946"/>
    </source>
</evidence>
<evidence type="ECO:0000256" key="4">
    <source>
        <dbReference type="ARBA" id="ARBA00022695"/>
    </source>
</evidence>
<protein>
    <submittedName>
        <fullName evidence="11">Nucleotidyltransferase family protein</fullName>
    </submittedName>
</protein>
<evidence type="ECO:0000256" key="8">
    <source>
        <dbReference type="ARBA" id="ARBA00022842"/>
    </source>
</evidence>
<keyword evidence="6" id="KW-0547">Nucleotide-binding</keyword>
<dbReference type="Gene3D" id="3.30.460.10">
    <property type="entry name" value="Beta Polymerase, domain 2"/>
    <property type="match status" value="1"/>
</dbReference>
<dbReference type="PANTHER" id="PTHR33571">
    <property type="entry name" value="SSL8005 PROTEIN"/>
    <property type="match status" value="1"/>
</dbReference>
<dbReference type="PANTHER" id="PTHR33571:SF14">
    <property type="entry name" value="PROTEIN ADENYLYLTRANSFERASE MJ0435-RELATED"/>
    <property type="match status" value="1"/>
</dbReference>
<dbReference type="Proteomes" id="UP000782312">
    <property type="component" value="Unassembled WGS sequence"/>
</dbReference>
<dbReference type="InterPro" id="IPR043519">
    <property type="entry name" value="NT_sf"/>
</dbReference>
<evidence type="ECO:0000256" key="3">
    <source>
        <dbReference type="ARBA" id="ARBA00022679"/>
    </source>
</evidence>
<keyword evidence="3" id="KW-0808">Transferase</keyword>
<dbReference type="EMBL" id="JACPUR010000019">
    <property type="protein sequence ID" value="MBI3127811.1"/>
    <property type="molecule type" value="Genomic_DNA"/>
</dbReference>
<keyword evidence="5" id="KW-0479">Metal-binding</keyword>
<comment type="cofactor">
    <cofactor evidence="1">
        <name>Mg(2+)</name>
        <dbReference type="ChEBI" id="CHEBI:18420"/>
    </cofactor>
</comment>
<dbReference type="InterPro" id="IPR052038">
    <property type="entry name" value="Type-VII_TA_antitoxin"/>
</dbReference>
<keyword evidence="7" id="KW-0067">ATP-binding</keyword>
<evidence type="ECO:0000256" key="7">
    <source>
        <dbReference type="ARBA" id="ARBA00022840"/>
    </source>
</evidence>
<evidence type="ECO:0000259" key="10">
    <source>
        <dbReference type="Pfam" id="PF01909"/>
    </source>
</evidence>
<keyword evidence="2" id="KW-1277">Toxin-antitoxin system</keyword>
<dbReference type="Pfam" id="PF01909">
    <property type="entry name" value="NTP_transf_2"/>
    <property type="match status" value="1"/>
</dbReference>
<evidence type="ECO:0000256" key="6">
    <source>
        <dbReference type="ARBA" id="ARBA00022741"/>
    </source>
</evidence>
<evidence type="ECO:0000256" key="9">
    <source>
        <dbReference type="ARBA" id="ARBA00038276"/>
    </source>
</evidence>
<evidence type="ECO:0000256" key="2">
    <source>
        <dbReference type="ARBA" id="ARBA00022649"/>
    </source>
</evidence>
<dbReference type="GO" id="GO:0046872">
    <property type="term" value="F:metal ion binding"/>
    <property type="evidence" value="ECO:0007669"/>
    <property type="project" value="UniProtKB-KW"/>
</dbReference>
<dbReference type="AlphaFoldDB" id="A0A932MQ68"/>
<keyword evidence="8" id="KW-0460">Magnesium</keyword>
<reference evidence="11" key="1">
    <citation type="submission" date="2020-07" db="EMBL/GenBank/DDBJ databases">
        <title>Huge and variable diversity of episymbiotic CPR bacteria and DPANN archaea in groundwater ecosystems.</title>
        <authorList>
            <person name="He C.Y."/>
            <person name="Keren R."/>
            <person name="Whittaker M."/>
            <person name="Farag I.F."/>
            <person name="Doudna J."/>
            <person name="Cate J.H.D."/>
            <person name="Banfield J.F."/>
        </authorList>
    </citation>
    <scope>NUCLEOTIDE SEQUENCE</scope>
    <source>
        <strain evidence="11">NC_groundwater_763_Ag_S-0.2um_68_21</strain>
    </source>
</reference>
<dbReference type="GO" id="GO:0005524">
    <property type="term" value="F:ATP binding"/>
    <property type="evidence" value="ECO:0007669"/>
    <property type="project" value="UniProtKB-KW"/>
</dbReference>
<gene>
    <name evidence="11" type="ORF">HYZ11_09425</name>
</gene>
<proteinExistence type="inferred from homology"/>
<sequence length="92" mass="10433">MKALEPRRAELRRLGVKRLALFGSSVRGDAEEKSDLDFLVELDPKSFDAYMDVKFFLEDLFGRKVDLVLADALKPRLRPRILAEAVDVPLSS</sequence>
<feature type="domain" description="Polymerase nucleotidyl transferase" evidence="10">
    <location>
        <begin position="10"/>
        <end position="86"/>
    </location>
</feature>
<dbReference type="InterPro" id="IPR002934">
    <property type="entry name" value="Polymerase_NTP_transf_dom"/>
</dbReference>
<dbReference type="CDD" id="cd05403">
    <property type="entry name" value="NT_KNTase_like"/>
    <property type="match status" value="1"/>
</dbReference>
<keyword evidence="4" id="KW-0548">Nucleotidyltransferase</keyword>
<accession>A0A932MQ68</accession>
<comment type="caution">
    <text evidence="11">The sequence shown here is derived from an EMBL/GenBank/DDBJ whole genome shotgun (WGS) entry which is preliminary data.</text>
</comment>
<organism evidence="11 12">
    <name type="scientific">Tectimicrobiota bacterium</name>
    <dbReference type="NCBI Taxonomy" id="2528274"/>
    <lineage>
        <taxon>Bacteria</taxon>
        <taxon>Pseudomonadati</taxon>
        <taxon>Nitrospinota/Tectimicrobiota group</taxon>
        <taxon>Candidatus Tectimicrobiota</taxon>
    </lineage>
</organism>
<evidence type="ECO:0000256" key="5">
    <source>
        <dbReference type="ARBA" id="ARBA00022723"/>
    </source>
</evidence>
<comment type="similarity">
    <text evidence="9">Belongs to the MntA antitoxin family.</text>
</comment>